<keyword evidence="2" id="KW-1185">Reference proteome</keyword>
<dbReference type="EMBL" id="JAUSVL010000001">
    <property type="protein sequence ID" value="MDQ0289513.1"/>
    <property type="molecule type" value="Genomic_DNA"/>
</dbReference>
<dbReference type="Proteomes" id="UP001238163">
    <property type="component" value="Unassembled WGS sequence"/>
</dbReference>
<protein>
    <submittedName>
        <fullName evidence="1">Uncharacterized protein</fullName>
    </submittedName>
</protein>
<comment type="caution">
    <text evidence="1">The sequence shown here is derived from an EMBL/GenBank/DDBJ whole genome shotgun (WGS) entry which is preliminary data.</text>
</comment>
<dbReference type="AlphaFoldDB" id="A0AAE4AP22"/>
<evidence type="ECO:0000313" key="1">
    <source>
        <dbReference type="EMBL" id="MDQ0289513.1"/>
    </source>
</evidence>
<organism evidence="1 2">
    <name type="scientific">Oligosphaera ethanolica</name>
    <dbReference type="NCBI Taxonomy" id="760260"/>
    <lineage>
        <taxon>Bacteria</taxon>
        <taxon>Pseudomonadati</taxon>
        <taxon>Lentisphaerota</taxon>
        <taxon>Oligosphaeria</taxon>
        <taxon>Oligosphaerales</taxon>
        <taxon>Oligosphaeraceae</taxon>
        <taxon>Oligosphaera</taxon>
    </lineage>
</organism>
<evidence type="ECO:0000313" key="2">
    <source>
        <dbReference type="Proteomes" id="UP001238163"/>
    </source>
</evidence>
<name>A0AAE4AP22_9BACT</name>
<accession>A0AAE4AP22</accession>
<gene>
    <name evidence="1" type="ORF">J3R75_001620</name>
</gene>
<reference evidence="1" key="1">
    <citation type="submission" date="2023-07" db="EMBL/GenBank/DDBJ databases">
        <title>Genomic Encyclopedia of Type Strains, Phase IV (KMG-IV): sequencing the most valuable type-strain genomes for metagenomic binning, comparative biology and taxonomic classification.</title>
        <authorList>
            <person name="Goeker M."/>
        </authorList>
    </citation>
    <scope>NUCLEOTIDE SEQUENCE</scope>
    <source>
        <strain evidence="1">DSM 24202</strain>
    </source>
</reference>
<proteinExistence type="predicted"/>
<sequence>MFSQAYGFHDYDYVKLKIHELPSMEIKTQLLSSCS</sequence>